<dbReference type="Gene3D" id="1.10.8.60">
    <property type="match status" value="1"/>
</dbReference>
<dbReference type="Gene3D" id="3.40.50.2300">
    <property type="match status" value="1"/>
</dbReference>
<evidence type="ECO:0000256" key="5">
    <source>
        <dbReference type="ARBA" id="ARBA00023163"/>
    </source>
</evidence>
<dbReference type="SUPFAM" id="SSF52172">
    <property type="entry name" value="CheY-like"/>
    <property type="match status" value="1"/>
</dbReference>
<feature type="domain" description="Sigma-54 factor interaction" evidence="8">
    <location>
        <begin position="183"/>
        <end position="413"/>
    </location>
</feature>
<evidence type="ECO:0000259" key="8">
    <source>
        <dbReference type="PROSITE" id="PS50045"/>
    </source>
</evidence>
<sequence>MDTAGAHLLVVDDKPENLDILVHYLASSGFELAVATDGEQALDIAAQQPPELVLLDVMMPGLDGFEVCRRLKADATTADIPVIFMSALGDTESKVSGFSAGAVDYISKPLQREEVLARINTHLTLTRQNRQLQENYQALASLNAQLQEQIDRRLEAEDQLLQVDQQLSALSNREAKLWGIEAFVGQSRKVCELLEDIRSLQQAGNTNVLVLGESGTGKELVSRSIHFGSERCDKPFIAVNCSAVPAELADAEFFGHVKGAFTGANSDRLGFFASADGGTLFLDEIGDMPLSLQAKLLRVLEDGMVVPVGGRKARKVDVRVVAATNVHLQERVSRKQFRQDLYFRLAGYVLTLPALRERTADIPLLVSYFAEQLAGQMGREVPTISADAMARLRCYHYPGNVRELRNLLEYALIASRGRPIQANHLHFLEPPIPPAGEPIKIGRFDSDVAVGGGETDEAQVLDLAAQQQRVDNALVQQHLGVDHARASYLLKKLHKEGHLAKCGERRWTHYVLE</sequence>
<keyword evidence="6" id="KW-0597">Phosphoprotein</keyword>
<keyword evidence="5" id="KW-0804">Transcription</keyword>
<evidence type="ECO:0000256" key="4">
    <source>
        <dbReference type="ARBA" id="ARBA00023125"/>
    </source>
</evidence>
<dbReference type="Pfam" id="PF00158">
    <property type="entry name" value="Sigma54_activat"/>
    <property type="match status" value="1"/>
</dbReference>
<dbReference type="PANTHER" id="PTHR32071:SF117">
    <property type="entry name" value="PTS-DEPENDENT DIHYDROXYACETONE KINASE OPERON REGULATORY PROTEIN-RELATED"/>
    <property type="match status" value="1"/>
</dbReference>
<dbReference type="PROSITE" id="PS50045">
    <property type="entry name" value="SIGMA54_INTERACT_4"/>
    <property type="match status" value="1"/>
</dbReference>
<dbReference type="InterPro" id="IPR025943">
    <property type="entry name" value="Sigma_54_int_dom_ATP-bd_2"/>
</dbReference>
<keyword evidence="3" id="KW-0805">Transcription regulation</keyword>
<dbReference type="Proteomes" id="UP001273505">
    <property type="component" value="Unassembled WGS sequence"/>
</dbReference>
<dbReference type="PROSITE" id="PS00675">
    <property type="entry name" value="SIGMA54_INTERACT_1"/>
    <property type="match status" value="1"/>
</dbReference>
<dbReference type="InterPro" id="IPR027417">
    <property type="entry name" value="P-loop_NTPase"/>
</dbReference>
<evidence type="ECO:0000256" key="2">
    <source>
        <dbReference type="ARBA" id="ARBA00022840"/>
    </source>
</evidence>
<dbReference type="PROSITE" id="PS00688">
    <property type="entry name" value="SIGMA54_INTERACT_3"/>
    <property type="match status" value="1"/>
</dbReference>
<dbReference type="EMBL" id="JAXAFO010000006">
    <property type="protein sequence ID" value="MDX6848730.1"/>
    <property type="molecule type" value="Genomic_DNA"/>
</dbReference>
<dbReference type="CDD" id="cd19920">
    <property type="entry name" value="REC_PA4781-like"/>
    <property type="match status" value="1"/>
</dbReference>
<evidence type="ECO:0000256" key="3">
    <source>
        <dbReference type="ARBA" id="ARBA00023015"/>
    </source>
</evidence>
<dbReference type="PANTHER" id="PTHR32071">
    <property type="entry name" value="TRANSCRIPTIONAL REGULATORY PROTEIN"/>
    <property type="match status" value="1"/>
</dbReference>
<dbReference type="Gene3D" id="3.40.50.300">
    <property type="entry name" value="P-loop containing nucleotide triphosphate hydrolases"/>
    <property type="match status" value="1"/>
</dbReference>
<evidence type="ECO:0000313" key="11">
    <source>
        <dbReference type="Proteomes" id="UP001273505"/>
    </source>
</evidence>
<keyword evidence="2" id="KW-0067">ATP-binding</keyword>
<dbReference type="Pfam" id="PF25601">
    <property type="entry name" value="AAA_lid_14"/>
    <property type="match status" value="1"/>
</dbReference>
<evidence type="ECO:0000259" key="9">
    <source>
        <dbReference type="PROSITE" id="PS50110"/>
    </source>
</evidence>
<evidence type="ECO:0000256" key="6">
    <source>
        <dbReference type="PROSITE-ProRule" id="PRU00169"/>
    </source>
</evidence>
<accession>A0ABU4RV21</accession>
<keyword evidence="4" id="KW-0238">DNA-binding</keyword>
<keyword evidence="11" id="KW-1185">Reference proteome</keyword>
<dbReference type="InterPro" id="IPR003593">
    <property type="entry name" value="AAA+_ATPase"/>
</dbReference>
<name>A0ABU4RV21_9GAMM</name>
<evidence type="ECO:0000256" key="1">
    <source>
        <dbReference type="ARBA" id="ARBA00022741"/>
    </source>
</evidence>
<gene>
    <name evidence="10" type="ORF">SCD92_05120</name>
</gene>
<dbReference type="InterPro" id="IPR058031">
    <property type="entry name" value="AAA_lid_NorR"/>
</dbReference>
<dbReference type="Gene3D" id="1.10.10.10">
    <property type="entry name" value="Winged helix-like DNA-binding domain superfamily/Winged helix DNA-binding domain"/>
    <property type="match status" value="1"/>
</dbReference>
<organism evidence="10 11">
    <name type="scientific">Gilvimarinus gilvus</name>
    <dbReference type="NCBI Taxonomy" id="3058038"/>
    <lineage>
        <taxon>Bacteria</taxon>
        <taxon>Pseudomonadati</taxon>
        <taxon>Pseudomonadota</taxon>
        <taxon>Gammaproteobacteria</taxon>
        <taxon>Cellvibrionales</taxon>
        <taxon>Cellvibrionaceae</taxon>
        <taxon>Gilvimarinus</taxon>
    </lineage>
</organism>
<dbReference type="InterPro" id="IPR001789">
    <property type="entry name" value="Sig_transdc_resp-reg_receiver"/>
</dbReference>
<dbReference type="InterPro" id="IPR025662">
    <property type="entry name" value="Sigma_54_int_dom_ATP-bd_1"/>
</dbReference>
<proteinExistence type="predicted"/>
<dbReference type="Pfam" id="PF00072">
    <property type="entry name" value="Response_reg"/>
    <property type="match status" value="1"/>
</dbReference>
<dbReference type="InterPro" id="IPR002078">
    <property type="entry name" value="Sigma_54_int"/>
</dbReference>
<feature type="coiled-coil region" evidence="7">
    <location>
        <begin position="129"/>
        <end position="173"/>
    </location>
</feature>
<dbReference type="SMART" id="SM00382">
    <property type="entry name" value="AAA"/>
    <property type="match status" value="1"/>
</dbReference>
<comment type="caution">
    <text evidence="10">The sequence shown here is derived from an EMBL/GenBank/DDBJ whole genome shotgun (WGS) entry which is preliminary data.</text>
</comment>
<feature type="domain" description="Response regulatory" evidence="9">
    <location>
        <begin position="7"/>
        <end position="123"/>
    </location>
</feature>
<dbReference type="SMART" id="SM00448">
    <property type="entry name" value="REC"/>
    <property type="match status" value="1"/>
</dbReference>
<dbReference type="RefSeq" id="WP_302724067.1">
    <property type="nucleotide sequence ID" value="NZ_JAULRU010000731.1"/>
</dbReference>
<dbReference type="PROSITE" id="PS00676">
    <property type="entry name" value="SIGMA54_INTERACT_2"/>
    <property type="match status" value="1"/>
</dbReference>
<evidence type="ECO:0000313" key="10">
    <source>
        <dbReference type="EMBL" id="MDX6848730.1"/>
    </source>
</evidence>
<evidence type="ECO:0000256" key="7">
    <source>
        <dbReference type="SAM" id="Coils"/>
    </source>
</evidence>
<feature type="modified residue" description="4-aspartylphosphate" evidence="6">
    <location>
        <position position="56"/>
    </location>
</feature>
<dbReference type="CDD" id="cd00009">
    <property type="entry name" value="AAA"/>
    <property type="match status" value="1"/>
</dbReference>
<dbReference type="InterPro" id="IPR025944">
    <property type="entry name" value="Sigma_54_int_dom_CS"/>
</dbReference>
<dbReference type="PROSITE" id="PS50110">
    <property type="entry name" value="RESPONSE_REGULATORY"/>
    <property type="match status" value="1"/>
</dbReference>
<dbReference type="InterPro" id="IPR036388">
    <property type="entry name" value="WH-like_DNA-bd_sf"/>
</dbReference>
<reference evidence="10 11" key="1">
    <citation type="submission" date="2023-11" db="EMBL/GenBank/DDBJ databases">
        <title>Gilvimarinus fulvus sp. nov., isolated from the surface of Kelp.</title>
        <authorList>
            <person name="Sun Y.Y."/>
            <person name="Gong Y."/>
            <person name="Du Z.J."/>
        </authorList>
    </citation>
    <scope>NUCLEOTIDE SEQUENCE [LARGE SCALE GENOMIC DNA]</scope>
    <source>
        <strain evidence="10 11">SDUM040013</strain>
    </source>
</reference>
<protein>
    <submittedName>
        <fullName evidence="10">Sigma-54 dependent transcriptional regulator</fullName>
    </submittedName>
</protein>
<keyword evidence="1" id="KW-0547">Nucleotide-binding</keyword>
<keyword evidence="7" id="KW-0175">Coiled coil</keyword>
<dbReference type="InterPro" id="IPR011006">
    <property type="entry name" value="CheY-like_superfamily"/>
</dbReference>
<dbReference type="SUPFAM" id="SSF52540">
    <property type="entry name" value="P-loop containing nucleoside triphosphate hydrolases"/>
    <property type="match status" value="1"/>
</dbReference>